<dbReference type="HOGENOM" id="CLU_2805511_0_0_7"/>
<accession>Q6AKT2</accession>
<evidence type="ECO:0000313" key="1">
    <source>
        <dbReference type="EMBL" id="CAG37043.1"/>
    </source>
</evidence>
<reference evidence="2" key="1">
    <citation type="journal article" date="2004" name="Environ. Microbiol.">
        <title>The genome of Desulfotalea psychrophila, a sulfate-reducing bacterium from permanently cold Arctic sediments.</title>
        <authorList>
            <person name="Rabus R."/>
            <person name="Ruepp A."/>
            <person name="Frickey T."/>
            <person name="Rattei T."/>
            <person name="Fartmann B."/>
            <person name="Stark M."/>
            <person name="Bauer M."/>
            <person name="Zibat A."/>
            <person name="Lombardot T."/>
            <person name="Becker I."/>
            <person name="Amann J."/>
            <person name="Gellner K."/>
            <person name="Teeling H."/>
            <person name="Leuschner W.D."/>
            <person name="Gloeckner F.-O."/>
            <person name="Lupas A.N."/>
            <person name="Amann R."/>
            <person name="Klenk H.-P."/>
        </authorList>
    </citation>
    <scope>NUCLEOTIDE SEQUENCE [LARGE SCALE GENOMIC DNA]</scope>
    <source>
        <strain evidence="2">DSM 12343 / LSv54</strain>
    </source>
</reference>
<keyword evidence="2" id="KW-1185">Reference proteome</keyword>
<dbReference type="Proteomes" id="UP000000602">
    <property type="component" value="Chromosome"/>
</dbReference>
<dbReference type="EMBL" id="CR522870">
    <property type="protein sequence ID" value="CAG37043.1"/>
    <property type="molecule type" value="Genomic_DNA"/>
</dbReference>
<name>Q6AKT2_DESPS</name>
<gene>
    <name evidence="1" type="ordered locus">DP2314</name>
</gene>
<sequence length="67" mass="8146">MNHLLGLCDRIKKAELRSYLTRNYVFNEISFLLSCWQNKQQRYSKHLDIIKVWHSMCIISNMLRTSR</sequence>
<proteinExistence type="predicted"/>
<organism evidence="1 2">
    <name type="scientific">Desulfotalea psychrophila (strain LSv54 / DSM 12343)</name>
    <dbReference type="NCBI Taxonomy" id="177439"/>
    <lineage>
        <taxon>Bacteria</taxon>
        <taxon>Pseudomonadati</taxon>
        <taxon>Thermodesulfobacteriota</taxon>
        <taxon>Desulfobulbia</taxon>
        <taxon>Desulfobulbales</taxon>
        <taxon>Desulfocapsaceae</taxon>
        <taxon>Desulfotalea</taxon>
    </lineage>
</organism>
<dbReference type="AlphaFoldDB" id="Q6AKT2"/>
<dbReference type="KEGG" id="dps:DP2314"/>
<protein>
    <submittedName>
        <fullName evidence="1">Uncharacterized protein</fullName>
    </submittedName>
</protein>
<evidence type="ECO:0000313" key="2">
    <source>
        <dbReference type="Proteomes" id="UP000000602"/>
    </source>
</evidence>